<dbReference type="InterPro" id="IPR050121">
    <property type="entry name" value="Cytochrome_P450_monoxygenase"/>
</dbReference>
<evidence type="ECO:0000256" key="5">
    <source>
        <dbReference type="ARBA" id="ARBA00023004"/>
    </source>
</evidence>
<organism evidence="7 8">
    <name type="scientific">Colletotrichum melonis</name>
    <dbReference type="NCBI Taxonomy" id="1209925"/>
    <lineage>
        <taxon>Eukaryota</taxon>
        <taxon>Fungi</taxon>
        <taxon>Dikarya</taxon>
        <taxon>Ascomycota</taxon>
        <taxon>Pezizomycotina</taxon>
        <taxon>Sordariomycetes</taxon>
        <taxon>Hypocreomycetidae</taxon>
        <taxon>Glomerellales</taxon>
        <taxon>Glomerellaceae</taxon>
        <taxon>Colletotrichum</taxon>
        <taxon>Colletotrichum acutatum species complex</taxon>
    </lineage>
</organism>
<dbReference type="Gene3D" id="1.10.630.10">
    <property type="entry name" value="Cytochrome P450"/>
    <property type="match status" value="1"/>
</dbReference>
<dbReference type="PRINTS" id="PR00385">
    <property type="entry name" value="P450"/>
</dbReference>
<accession>A0AAI9UM90</accession>
<dbReference type="Pfam" id="PF00067">
    <property type="entry name" value="p450"/>
    <property type="match status" value="1"/>
</dbReference>
<evidence type="ECO:0000313" key="7">
    <source>
        <dbReference type="EMBL" id="KAK1461079.1"/>
    </source>
</evidence>
<dbReference type="PRINTS" id="PR00463">
    <property type="entry name" value="EP450I"/>
</dbReference>
<dbReference type="PANTHER" id="PTHR24305:SF210">
    <property type="entry name" value="CYTOCHROME P450 MONOOXYGENASE ASQL-RELATED"/>
    <property type="match status" value="1"/>
</dbReference>
<gene>
    <name evidence="7" type="ORF">CMEL01_14715</name>
</gene>
<sequence>MLIATLVLIPIYFVVGFLYNAYFHPLAKFPGPLYARCSDIPYMAVHTKGEMLPWLSSLHAKYGDVVRIGASRLSIINGQAWKDIYAHKTGGKKNFPKDPRVYGTDPNGHRNLITTLPDSDHSRLRRVFSPAFSERSLKAQAPLILSYVDQLMGNIRRGIQTDSDAKFDMVKLYNLTTFDIMAELAFGESLGLLADSEYSEWVANIFDNLKNGAFAQVGREWSWLGNIVKLITPPRLKQAADMHFRHSIERVDRRLERDTDKADIWKLVLSQPEGKQIDKFDMYNNASVFMVAGSETTATILSGVTYLLLRNPDKLARLVSEIRGVDSEDDLDVQRLSALPYMTAVLNEALRWYPPVPVGVWREVPEGGSAVAGHWIPEKTRVSVPQFPANHSPRNFKDPEAFIPERWIPGPEYEPNTKEVVQPFSIGPRNCIGINLAWHEMRLILAKTLWNFDLSLCQETSTAPATIKVGDRAGWLEALRSQRPVLVHLNADTTWLVQLPYPPLSVRPAGRKRFNVLIDPWLQGPQSDVASWFSTQWHVVEPSLKTMDQLNSILAGFEDGSETPKVTDRSYIDVVAISHEFTDHCHQATLEELPKSTPVFATDKAADLIRSWSHFSSVTTTPGFSSETKDWKSDLSISGLPPWVGIGRVITEGNALYYHSAIMIAFDSETPETILYSPHGIQATDLECIRKSGFSTLALLHGLHDVRIWMTKQLNLGALNGIQAVAETGARYWVATHDEAKEGGGLIAPLLMRTQYTLKQAVKAEEARMNGKVPEYDFVELGSGDGLKQRIGEEGMREYILRYFDDGAWLSSKWMGDMMDMMAANVFGKFKKSALIRSMKTANKREYKFLVTSADQKVVPTGNGVIYMNQEAFESKAARMWYDNVSLRSRYHLRLFTPNGMPTSRQNCIALSYAEIGVDSKLKHYTISDSEAEDTKHWIRDFRAALINNYECYKLKDGNGKLDDPVFPPPFDAAGMIEYPVYFWNMWSKDVTTNT</sequence>
<name>A0AAI9UM90_9PEZI</name>
<dbReference type="AlphaFoldDB" id="A0AAI9UM90"/>
<evidence type="ECO:0000313" key="8">
    <source>
        <dbReference type="Proteomes" id="UP001239795"/>
    </source>
</evidence>
<evidence type="ECO:0000256" key="4">
    <source>
        <dbReference type="ARBA" id="ARBA00022723"/>
    </source>
</evidence>
<proteinExistence type="inferred from homology"/>
<keyword evidence="3 6" id="KW-0349">Heme</keyword>
<comment type="similarity">
    <text evidence="2">Belongs to the cytochrome P450 family.</text>
</comment>
<dbReference type="GO" id="GO:0020037">
    <property type="term" value="F:heme binding"/>
    <property type="evidence" value="ECO:0007669"/>
    <property type="project" value="InterPro"/>
</dbReference>
<feature type="binding site" description="axial binding residue" evidence="6">
    <location>
        <position position="431"/>
    </location>
    <ligand>
        <name>heme</name>
        <dbReference type="ChEBI" id="CHEBI:30413"/>
    </ligand>
    <ligandPart>
        <name>Fe</name>
        <dbReference type="ChEBI" id="CHEBI:18248"/>
    </ligandPart>
</feature>
<dbReference type="Gene3D" id="3.60.15.10">
    <property type="entry name" value="Ribonuclease Z/Hydroxyacylglutathione hydrolase-like"/>
    <property type="match status" value="1"/>
</dbReference>
<dbReference type="EMBL" id="MLGG01000011">
    <property type="protein sequence ID" value="KAK1461079.1"/>
    <property type="molecule type" value="Genomic_DNA"/>
</dbReference>
<comment type="cofactor">
    <cofactor evidence="1 6">
        <name>heme</name>
        <dbReference type="ChEBI" id="CHEBI:30413"/>
    </cofactor>
</comment>
<dbReference type="SUPFAM" id="SSF48264">
    <property type="entry name" value="Cytochrome P450"/>
    <property type="match status" value="1"/>
</dbReference>
<evidence type="ECO:0000256" key="6">
    <source>
        <dbReference type="PIRSR" id="PIRSR602401-1"/>
    </source>
</evidence>
<keyword evidence="8" id="KW-1185">Reference proteome</keyword>
<reference evidence="7 8" key="1">
    <citation type="submission" date="2016-10" db="EMBL/GenBank/DDBJ databases">
        <title>The genome sequence of Colletotrichum fioriniae PJ7.</title>
        <authorList>
            <person name="Baroncelli R."/>
        </authorList>
    </citation>
    <scope>NUCLEOTIDE SEQUENCE [LARGE SCALE GENOMIC DNA]</scope>
    <source>
        <strain evidence="7">Col 31</strain>
    </source>
</reference>
<dbReference type="PROSITE" id="PS00086">
    <property type="entry name" value="CYTOCHROME_P450"/>
    <property type="match status" value="1"/>
</dbReference>
<dbReference type="InterPro" id="IPR036396">
    <property type="entry name" value="Cyt_P450_sf"/>
</dbReference>
<evidence type="ECO:0000256" key="2">
    <source>
        <dbReference type="ARBA" id="ARBA00010617"/>
    </source>
</evidence>
<dbReference type="InterPro" id="IPR002401">
    <property type="entry name" value="Cyt_P450_E_grp-I"/>
</dbReference>
<evidence type="ECO:0008006" key="9">
    <source>
        <dbReference type="Google" id="ProtNLM"/>
    </source>
</evidence>
<dbReference type="InterPro" id="IPR001128">
    <property type="entry name" value="Cyt_P450"/>
</dbReference>
<evidence type="ECO:0000256" key="3">
    <source>
        <dbReference type="ARBA" id="ARBA00022617"/>
    </source>
</evidence>
<dbReference type="GO" id="GO:0005506">
    <property type="term" value="F:iron ion binding"/>
    <property type="evidence" value="ECO:0007669"/>
    <property type="project" value="InterPro"/>
</dbReference>
<dbReference type="Proteomes" id="UP001239795">
    <property type="component" value="Unassembled WGS sequence"/>
</dbReference>
<keyword evidence="4 6" id="KW-0479">Metal-binding</keyword>
<keyword evidence="5 6" id="KW-0408">Iron</keyword>
<dbReference type="PANTHER" id="PTHR24305">
    <property type="entry name" value="CYTOCHROME P450"/>
    <property type="match status" value="1"/>
</dbReference>
<dbReference type="InterPro" id="IPR017972">
    <property type="entry name" value="Cyt_P450_CS"/>
</dbReference>
<protein>
    <recommendedName>
        <fullName evidence="9">Cytochrome P450</fullName>
    </recommendedName>
</protein>
<dbReference type="CDD" id="cd11058">
    <property type="entry name" value="CYP60B-like"/>
    <property type="match status" value="1"/>
</dbReference>
<dbReference type="GO" id="GO:0016705">
    <property type="term" value="F:oxidoreductase activity, acting on paired donors, with incorporation or reduction of molecular oxygen"/>
    <property type="evidence" value="ECO:0007669"/>
    <property type="project" value="InterPro"/>
</dbReference>
<dbReference type="GO" id="GO:0004497">
    <property type="term" value="F:monooxygenase activity"/>
    <property type="evidence" value="ECO:0007669"/>
    <property type="project" value="InterPro"/>
</dbReference>
<comment type="caution">
    <text evidence="7">The sequence shown here is derived from an EMBL/GenBank/DDBJ whole genome shotgun (WGS) entry which is preliminary data.</text>
</comment>
<dbReference type="InterPro" id="IPR036866">
    <property type="entry name" value="RibonucZ/Hydroxyglut_hydro"/>
</dbReference>
<evidence type="ECO:0000256" key="1">
    <source>
        <dbReference type="ARBA" id="ARBA00001971"/>
    </source>
</evidence>